<feature type="compositionally biased region" description="Low complexity" evidence="1">
    <location>
        <begin position="257"/>
        <end position="269"/>
    </location>
</feature>
<feature type="region of interest" description="Disordered" evidence="1">
    <location>
        <begin position="251"/>
        <end position="276"/>
    </location>
</feature>
<keyword evidence="4" id="KW-1185">Reference proteome</keyword>
<feature type="chain" id="PRO_5013029217" description="Outer membrane protein beta-barrel domain-containing protein" evidence="2">
    <location>
        <begin position="22"/>
        <end position="276"/>
    </location>
</feature>
<dbReference type="AlphaFoldDB" id="A0A1Z4BNI4"/>
<dbReference type="KEGG" id="capn:CBG49_06925"/>
<feature type="signal peptide" evidence="2">
    <location>
        <begin position="1"/>
        <end position="21"/>
    </location>
</feature>
<dbReference type="Pfam" id="PF19515">
    <property type="entry name" value="DUF6048"/>
    <property type="match status" value="1"/>
</dbReference>
<accession>A0A1Z4BNI4</accession>
<evidence type="ECO:0008006" key="5">
    <source>
        <dbReference type="Google" id="ProtNLM"/>
    </source>
</evidence>
<dbReference type="EMBL" id="CP022022">
    <property type="protein sequence ID" value="ASF42828.1"/>
    <property type="molecule type" value="Genomic_DNA"/>
</dbReference>
<evidence type="ECO:0000313" key="3">
    <source>
        <dbReference type="EMBL" id="ASF42828.1"/>
    </source>
</evidence>
<dbReference type="Proteomes" id="UP000197007">
    <property type="component" value="Chromosome"/>
</dbReference>
<protein>
    <recommendedName>
        <fullName evidence="5">Outer membrane protein beta-barrel domain-containing protein</fullName>
    </recommendedName>
</protein>
<evidence type="ECO:0000313" key="4">
    <source>
        <dbReference type="Proteomes" id="UP000197007"/>
    </source>
</evidence>
<dbReference type="InterPro" id="IPR046111">
    <property type="entry name" value="DUF6048"/>
</dbReference>
<reference evidence="4" key="1">
    <citation type="submission" date="2017-06" db="EMBL/GenBank/DDBJ databases">
        <title>Complete genome sequence of Capnocytophaga sp. KCOM 1579 (=ChDC OS43) isolated from a human refractory periapical abscess lesion.</title>
        <authorList>
            <person name="Kook J.-K."/>
            <person name="Park S.-N."/>
            <person name="Lim Y.K."/>
            <person name="Roh H."/>
        </authorList>
    </citation>
    <scope>NUCLEOTIDE SEQUENCE [LARGE SCALE GENOMIC DNA]</scope>
    <source>
        <strain evidence="4">ChDC OS43</strain>
    </source>
</reference>
<proteinExistence type="predicted"/>
<name>A0A1Z4BNI4_9FLAO</name>
<keyword evidence="2" id="KW-0732">Signal</keyword>
<sequence length="276" mass="31585">MKKELIYICIISMLWVAGLKAQTATRTTSQTTIALPEKQQAPVYKQRYGLRVGADLSKLVRPFFDKDYYGLELVGDYRLTTNHYFAAELGHEKRSKNEDFYTYTTQGQFLRAGFDYNTYGNWYGMENMIYVGARYGISLFSQDLTSYTIHKDNQYWTENIIGSDPSFLKKYDGRTAHWLELVVGIKAELLRNLYAGASVRVGLLVAQTNNSGFPNYYIPAFGRVYEGSRFGVGFNYTLSYLIPLYKKEKKKEEVETPKTTSSPTPSAPAKKPKGRR</sequence>
<evidence type="ECO:0000256" key="1">
    <source>
        <dbReference type="SAM" id="MobiDB-lite"/>
    </source>
</evidence>
<evidence type="ECO:0000256" key="2">
    <source>
        <dbReference type="SAM" id="SignalP"/>
    </source>
</evidence>
<gene>
    <name evidence="3" type="ORF">CBG49_06925</name>
</gene>
<dbReference type="RefSeq" id="WP_088593922.1">
    <property type="nucleotide sequence ID" value="NZ_CP022022.1"/>
</dbReference>
<organism evidence="3 4">
    <name type="scientific">Capnocytophaga endodontalis</name>
    <dbReference type="NCBI Taxonomy" id="2708117"/>
    <lineage>
        <taxon>Bacteria</taxon>
        <taxon>Pseudomonadati</taxon>
        <taxon>Bacteroidota</taxon>
        <taxon>Flavobacteriia</taxon>
        <taxon>Flavobacteriales</taxon>
        <taxon>Flavobacteriaceae</taxon>
        <taxon>Capnocytophaga</taxon>
    </lineage>
</organism>